<proteinExistence type="inferred from homology"/>
<protein>
    <submittedName>
        <fullName evidence="2">Asp23/Gls24 family envelope stress response protein</fullName>
    </submittedName>
</protein>
<dbReference type="Pfam" id="PF03780">
    <property type="entry name" value="Asp23"/>
    <property type="match status" value="1"/>
</dbReference>
<name>A0A850EEH1_9BACL</name>
<dbReference type="AlphaFoldDB" id="A0A850EEH1"/>
<dbReference type="Proteomes" id="UP000564806">
    <property type="component" value="Unassembled WGS sequence"/>
</dbReference>
<dbReference type="InterPro" id="IPR005531">
    <property type="entry name" value="Asp23"/>
</dbReference>
<evidence type="ECO:0000313" key="2">
    <source>
        <dbReference type="EMBL" id="NUU59138.1"/>
    </source>
</evidence>
<gene>
    <name evidence="2" type="ORF">HPT30_01910</name>
</gene>
<keyword evidence="3" id="KW-1185">Reference proteome</keyword>
<sequence length="114" mass="12393">MLKDIREGFVHISDAVVSKMIGLAAIETPGIASMSKNMSEGLTKRLSGKSGQQGITVEVKEREVEVDLRIIVNYGYKIQEVCQAVQHNVRHAVETMMGLSLVAVNVKVEGIALV</sequence>
<comment type="caution">
    <text evidence="2">The sequence shown here is derived from an EMBL/GenBank/DDBJ whole genome shotgun (WGS) entry which is preliminary data.</text>
</comment>
<evidence type="ECO:0000313" key="3">
    <source>
        <dbReference type="Proteomes" id="UP000564806"/>
    </source>
</evidence>
<dbReference type="PANTHER" id="PTHR34297">
    <property type="entry name" value="HYPOTHETICAL CYTOSOLIC PROTEIN-RELATED"/>
    <property type="match status" value="1"/>
</dbReference>
<comment type="similarity">
    <text evidence="1">Belongs to the asp23 family.</text>
</comment>
<reference evidence="2" key="1">
    <citation type="submission" date="2020-06" db="EMBL/GenBank/DDBJ databases">
        <title>Paenibacillus sp. nov., isolated from soil.</title>
        <authorList>
            <person name="Seo Y.L."/>
        </authorList>
    </citation>
    <scope>NUCLEOTIDE SEQUENCE [LARGE SCALE GENOMIC DNA]</scope>
    <source>
        <strain evidence="2">JW14</strain>
    </source>
</reference>
<organism evidence="2 3">
    <name type="scientific">Paenibacillus agri</name>
    <dbReference type="NCBI Taxonomy" id="2744309"/>
    <lineage>
        <taxon>Bacteria</taxon>
        <taxon>Bacillati</taxon>
        <taxon>Bacillota</taxon>
        <taxon>Bacilli</taxon>
        <taxon>Bacillales</taxon>
        <taxon>Paenibacillaceae</taxon>
        <taxon>Paenibacillus</taxon>
    </lineage>
</organism>
<evidence type="ECO:0000256" key="1">
    <source>
        <dbReference type="ARBA" id="ARBA00005721"/>
    </source>
</evidence>
<accession>A0A850EEH1</accession>
<dbReference type="PANTHER" id="PTHR34297:SF2">
    <property type="entry name" value="ASP23_GLS24 FAMILY ENVELOPE STRESS RESPONSE PROTEIN"/>
    <property type="match status" value="1"/>
</dbReference>
<dbReference type="RefSeq" id="WP_175369840.1">
    <property type="nucleotide sequence ID" value="NZ_JABWCS010000179.1"/>
</dbReference>
<dbReference type="EMBL" id="JABWCS010000179">
    <property type="protein sequence ID" value="NUU59138.1"/>
    <property type="molecule type" value="Genomic_DNA"/>
</dbReference>